<protein>
    <submittedName>
        <fullName evidence="1">Uncharacterized protein</fullName>
    </submittedName>
</protein>
<comment type="caution">
    <text evidence="1">The sequence shown here is derived from an EMBL/GenBank/DDBJ whole genome shotgun (WGS) entry which is preliminary data.</text>
</comment>
<proteinExistence type="predicted"/>
<gene>
    <name evidence="1" type="ORF">DFR70_105283</name>
</gene>
<dbReference type="AlphaFoldDB" id="A0A318KDQ2"/>
<sequence>MTLLPKGTTSAGHNHLLGYNRQQLHTPTASSALGAELVAAAAEVKLCYTAVHGAWLAWSPRSRDQGGRQ</sequence>
<accession>A0A318KDQ2</accession>
<dbReference type="Proteomes" id="UP000247569">
    <property type="component" value="Unassembled WGS sequence"/>
</dbReference>
<name>A0A318KDQ2_9NOCA</name>
<keyword evidence="2" id="KW-1185">Reference proteome</keyword>
<evidence type="ECO:0000313" key="1">
    <source>
        <dbReference type="EMBL" id="PXX64101.1"/>
    </source>
</evidence>
<dbReference type="EMBL" id="QJKF01000005">
    <property type="protein sequence ID" value="PXX64101.1"/>
    <property type="molecule type" value="Genomic_DNA"/>
</dbReference>
<organism evidence="1 2">
    <name type="scientific">Nocardia tenerifensis</name>
    <dbReference type="NCBI Taxonomy" id="228006"/>
    <lineage>
        <taxon>Bacteria</taxon>
        <taxon>Bacillati</taxon>
        <taxon>Actinomycetota</taxon>
        <taxon>Actinomycetes</taxon>
        <taxon>Mycobacteriales</taxon>
        <taxon>Nocardiaceae</taxon>
        <taxon>Nocardia</taxon>
    </lineage>
</organism>
<reference evidence="1 2" key="1">
    <citation type="submission" date="2018-05" db="EMBL/GenBank/DDBJ databases">
        <title>Genomic Encyclopedia of Type Strains, Phase IV (KMG-IV): sequencing the most valuable type-strain genomes for metagenomic binning, comparative biology and taxonomic classification.</title>
        <authorList>
            <person name="Goeker M."/>
        </authorList>
    </citation>
    <scope>NUCLEOTIDE SEQUENCE [LARGE SCALE GENOMIC DNA]</scope>
    <source>
        <strain evidence="1 2">DSM 44704</strain>
    </source>
</reference>
<evidence type="ECO:0000313" key="2">
    <source>
        <dbReference type="Proteomes" id="UP000247569"/>
    </source>
</evidence>